<evidence type="ECO:0000256" key="7">
    <source>
        <dbReference type="SAM" id="Phobius"/>
    </source>
</evidence>
<dbReference type="InterPro" id="IPR036259">
    <property type="entry name" value="MFS_trans_sf"/>
</dbReference>
<evidence type="ECO:0000256" key="3">
    <source>
        <dbReference type="ARBA" id="ARBA00022475"/>
    </source>
</evidence>
<dbReference type="SUPFAM" id="SSF103473">
    <property type="entry name" value="MFS general substrate transporter"/>
    <property type="match status" value="1"/>
</dbReference>
<dbReference type="InterPro" id="IPR005829">
    <property type="entry name" value="Sugar_transporter_CS"/>
</dbReference>
<dbReference type="EMBL" id="SNYJ01000002">
    <property type="protein sequence ID" value="TDQ42004.1"/>
    <property type="molecule type" value="Genomic_DNA"/>
</dbReference>
<dbReference type="PROSITE" id="PS50850">
    <property type="entry name" value="MFS"/>
    <property type="match status" value="1"/>
</dbReference>
<evidence type="ECO:0000256" key="5">
    <source>
        <dbReference type="ARBA" id="ARBA00022989"/>
    </source>
</evidence>
<accession>A0A4R6UFT6</accession>
<name>A0A4R6UFT6_9BACI</name>
<evidence type="ECO:0000256" key="1">
    <source>
        <dbReference type="ARBA" id="ARBA00004651"/>
    </source>
</evidence>
<evidence type="ECO:0000259" key="8">
    <source>
        <dbReference type="PROSITE" id="PS50850"/>
    </source>
</evidence>
<dbReference type="InterPro" id="IPR011701">
    <property type="entry name" value="MFS"/>
</dbReference>
<keyword evidence="10" id="KW-1185">Reference proteome</keyword>
<gene>
    <name evidence="9" type="ORF">EV213_10232</name>
</gene>
<dbReference type="GO" id="GO:0022857">
    <property type="term" value="F:transmembrane transporter activity"/>
    <property type="evidence" value="ECO:0007669"/>
    <property type="project" value="InterPro"/>
</dbReference>
<feature type="transmembrane region" description="Helical" evidence="7">
    <location>
        <begin position="74"/>
        <end position="94"/>
    </location>
</feature>
<dbReference type="AlphaFoldDB" id="A0A4R6UFT6"/>
<evidence type="ECO:0000313" key="10">
    <source>
        <dbReference type="Proteomes" id="UP000295632"/>
    </source>
</evidence>
<comment type="subcellular location">
    <subcellularLocation>
        <location evidence="1">Cell membrane</location>
        <topology evidence="1">Multi-pass membrane protein</topology>
    </subcellularLocation>
</comment>
<keyword evidence="2" id="KW-0813">Transport</keyword>
<dbReference type="Gene3D" id="1.20.1250.20">
    <property type="entry name" value="MFS general substrate transporter like domains"/>
    <property type="match status" value="2"/>
</dbReference>
<dbReference type="GO" id="GO:0005886">
    <property type="term" value="C:plasma membrane"/>
    <property type="evidence" value="ECO:0007669"/>
    <property type="project" value="UniProtKB-SubCell"/>
</dbReference>
<organism evidence="9 10">
    <name type="scientific">Aureibacillus halotolerans</name>
    <dbReference type="NCBI Taxonomy" id="1508390"/>
    <lineage>
        <taxon>Bacteria</taxon>
        <taxon>Bacillati</taxon>
        <taxon>Bacillota</taxon>
        <taxon>Bacilli</taxon>
        <taxon>Bacillales</taxon>
        <taxon>Bacillaceae</taxon>
        <taxon>Aureibacillus</taxon>
    </lineage>
</organism>
<dbReference type="PANTHER" id="PTHR43124">
    <property type="entry name" value="PURINE EFFLUX PUMP PBUE"/>
    <property type="match status" value="1"/>
</dbReference>
<keyword evidence="4 7" id="KW-0812">Transmembrane</keyword>
<comment type="caution">
    <text evidence="9">The sequence shown here is derived from an EMBL/GenBank/DDBJ whole genome shotgun (WGS) entry which is preliminary data.</text>
</comment>
<reference evidence="9 10" key="1">
    <citation type="submission" date="2019-03" db="EMBL/GenBank/DDBJ databases">
        <title>Genomic Encyclopedia of Type Strains, Phase IV (KMG-IV): sequencing the most valuable type-strain genomes for metagenomic binning, comparative biology and taxonomic classification.</title>
        <authorList>
            <person name="Goeker M."/>
        </authorList>
    </citation>
    <scope>NUCLEOTIDE SEQUENCE [LARGE SCALE GENOMIC DNA]</scope>
    <source>
        <strain evidence="9 10">DSM 28697</strain>
    </source>
</reference>
<dbReference type="InterPro" id="IPR020846">
    <property type="entry name" value="MFS_dom"/>
</dbReference>
<evidence type="ECO:0000256" key="4">
    <source>
        <dbReference type="ARBA" id="ARBA00022692"/>
    </source>
</evidence>
<feature type="transmembrane region" description="Helical" evidence="7">
    <location>
        <begin position="255"/>
        <end position="273"/>
    </location>
</feature>
<feature type="transmembrane region" description="Helical" evidence="7">
    <location>
        <begin position="343"/>
        <end position="367"/>
    </location>
</feature>
<keyword evidence="5 7" id="KW-1133">Transmembrane helix</keyword>
<evidence type="ECO:0000313" key="9">
    <source>
        <dbReference type="EMBL" id="TDQ42004.1"/>
    </source>
</evidence>
<feature type="domain" description="Major facilitator superfamily (MFS) profile" evidence="8">
    <location>
        <begin position="8"/>
        <end position="397"/>
    </location>
</feature>
<feature type="transmembrane region" description="Helical" evidence="7">
    <location>
        <begin position="285"/>
        <end position="304"/>
    </location>
</feature>
<dbReference type="PROSITE" id="PS00216">
    <property type="entry name" value="SUGAR_TRANSPORT_1"/>
    <property type="match status" value="1"/>
</dbReference>
<dbReference type="PROSITE" id="PS00217">
    <property type="entry name" value="SUGAR_TRANSPORT_2"/>
    <property type="match status" value="1"/>
</dbReference>
<protein>
    <submittedName>
        <fullName evidence="9">ACDE family multidrug resistance protein</fullName>
    </submittedName>
</protein>
<dbReference type="InterPro" id="IPR050189">
    <property type="entry name" value="MFS_Efflux_Transporters"/>
</dbReference>
<sequence length="409" mass="43975">MKSKKGLALAAVASIPLVMTLGNSMLIPVLPTMEKALGITAFQSSLILTVYSIVAILLIPVAGYMSDRWGRKKIIIPSLIIAGIGGIISGYAAWKLHDAAFPIILVGRFFQGVGAAGAAPIVLPLVGDMFDSEEEVSSGLGTVETSNTFGKVLSPILGAALATVFWFFPFWAFPVFCLISIIAMMVFVKVPPSNESPPPLKEYIKSIKAIFKREGRWLTAVFFIGGLCIFVIFGVLFYLSTILEERYQIAGVQKGFVLAIPLMALCAASYFAGRHIKESKPLMKWVTFVGLLLLTAGVSVLAFVQGLYILLTALFISGIGIGAALPCLDALITEGIEKEQRGIITAVYSSIRFIGVAAAPPLAAILMEISQKSLFFTLAGMSFVGICCTLFIHPEQEQREKGRPKPNTI</sequence>
<dbReference type="PANTHER" id="PTHR43124:SF3">
    <property type="entry name" value="CHLORAMPHENICOL EFFLUX PUMP RV0191"/>
    <property type="match status" value="1"/>
</dbReference>
<feature type="transmembrane region" description="Helical" evidence="7">
    <location>
        <begin position="373"/>
        <end position="393"/>
    </location>
</feature>
<feature type="transmembrane region" description="Helical" evidence="7">
    <location>
        <begin position="217"/>
        <end position="243"/>
    </location>
</feature>
<feature type="transmembrane region" description="Helical" evidence="7">
    <location>
        <begin position="310"/>
        <end position="331"/>
    </location>
</feature>
<evidence type="ECO:0000256" key="6">
    <source>
        <dbReference type="ARBA" id="ARBA00023136"/>
    </source>
</evidence>
<dbReference type="CDD" id="cd17474">
    <property type="entry name" value="MFS_YfmO_like"/>
    <property type="match status" value="1"/>
</dbReference>
<feature type="transmembrane region" description="Helical" evidence="7">
    <location>
        <begin position="36"/>
        <end position="62"/>
    </location>
</feature>
<evidence type="ECO:0000256" key="2">
    <source>
        <dbReference type="ARBA" id="ARBA00022448"/>
    </source>
</evidence>
<dbReference type="Proteomes" id="UP000295632">
    <property type="component" value="Unassembled WGS sequence"/>
</dbReference>
<proteinExistence type="predicted"/>
<keyword evidence="6 7" id="KW-0472">Membrane</keyword>
<keyword evidence="3" id="KW-1003">Cell membrane</keyword>
<dbReference type="Pfam" id="PF07690">
    <property type="entry name" value="MFS_1"/>
    <property type="match status" value="2"/>
</dbReference>